<evidence type="ECO:0000256" key="4">
    <source>
        <dbReference type="ARBA" id="ARBA00035178"/>
    </source>
</evidence>
<keyword evidence="2 6" id="KW-0689">Ribosomal protein</keyword>
<dbReference type="NCBIfam" id="TIGR01031">
    <property type="entry name" value="rpmF_bact"/>
    <property type="match status" value="1"/>
</dbReference>
<dbReference type="EMBL" id="JADIMH010000047">
    <property type="protein sequence ID" value="MBO8467671.1"/>
    <property type="molecule type" value="Genomic_DNA"/>
</dbReference>
<gene>
    <name evidence="6" type="primary">rpmF</name>
    <name evidence="6" type="ORF">IAB99_07905</name>
</gene>
<evidence type="ECO:0000256" key="2">
    <source>
        <dbReference type="ARBA" id="ARBA00022980"/>
    </source>
</evidence>
<comment type="caution">
    <text evidence="6">The sequence shown here is derived from an EMBL/GenBank/DDBJ whole genome shotgun (WGS) entry which is preliminary data.</text>
</comment>
<accession>A0A9D9NBT9</accession>
<sequence>RVCPECGYYRGRQIIVKNAE</sequence>
<keyword evidence="3" id="KW-0687">Ribonucleoprotein</keyword>
<dbReference type="GO" id="GO:0006412">
    <property type="term" value="P:translation"/>
    <property type="evidence" value="ECO:0007669"/>
    <property type="project" value="InterPro"/>
</dbReference>
<reference evidence="6" key="1">
    <citation type="submission" date="2020-10" db="EMBL/GenBank/DDBJ databases">
        <authorList>
            <person name="Gilroy R."/>
        </authorList>
    </citation>
    <scope>NUCLEOTIDE SEQUENCE</scope>
    <source>
        <strain evidence="6">B1-15692</strain>
    </source>
</reference>
<proteinExistence type="inferred from homology"/>
<evidence type="ECO:0000256" key="5">
    <source>
        <dbReference type="ARBA" id="ARBA00035491"/>
    </source>
</evidence>
<dbReference type="Proteomes" id="UP000823660">
    <property type="component" value="Unassembled WGS sequence"/>
</dbReference>
<dbReference type="GO" id="GO:0015934">
    <property type="term" value="C:large ribosomal subunit"/>
    <property type="evidence" value="ECO:0007669"/>
    <property type="project" value="InterPro"/>
</dbReference>
<feature type="non-terminal residue" evidence="6">
    <location>
        <position position="1"/>
    </location>
</feature>
<organism evidence="6 7">
    <name type="scientific">Candidatus Cryptobacteroides faecipullorum</name>
    <dbReference type="NCBI Taxonomy" id="2840764"/>
    <lineage>
        <taxon>Bacteria</taxon>
        <taxon>Pseudomonadati</taxon>
        <taxon>Bacteroidota</taxon>
        <taxon>Bacteroidia</taxon>
        <taxon>Bacteroidales</taxon>
        <taxon>Candidatus Cryptobacteroides</taxon>
    </lineage>
</organism>
<protein>
    <recommendedName>
        <fullName evidence="4">Large ribosomal subunit protein bL32</fullName>
    </recommendedName>
    <alternativeName>
        <fullName evidence="5">50S ribosomal protein L32</fullName>
    </alternativeName>
</protein>
<dbReference type="AlphaFoldDB" id="A0A9D9NBT9"/>
<name>A0A9D9NBT9_9BACT</name>
<evidence type="ECO:0000256" key="3">
    <source>
        <dbReference type="ARBA" id="ARBA00023274"/>
    </source>
</evidence>
<comment type="similarity">
    <text evidence="1">Belongs to the bacterial ribosomal protein bL32 family.</text>
</comment>
<evidence type="ECO:0000256" key="1">
    <source>
        <dbReference type="ARBA" id="ARBA00008560"/>
    </source>
</evidence>
<dbReference type="GO" id="GO:0003735">
    <property type="term" value="F:structural constituent of ribosome"/>
    <property type="evidence" value="ECO:0007669"/>
    <property type="project" value="InterPro"/>
</dbReference>
<evidence type="ECO:0000313" key="7">
    <source>
        <dbReference type="Proteomes" id="UP000823660"/>
    </source>
</evidence>
<reference evidence="6" key="2">
    <citation type="journal article" date="2021" name="PeerJ">
        <title>Extensive microbial diversity within the chicken gut microbiome revealed by metagenomics and culture.</title>
        <authorList>
            <person name="Gilroy R."/>
            <person name="Ravi A."/>
            <person name="Getino M."/>
            <person name="Pursley I."/>
            <person name="Horton D.L."/>
            <person name="Alikhan N.F."/>
            <person name="Baker D."/>
            <person name="Gharbi K."/>
            <person name="Hall N."/>
            <person name="Watson M."/>
            <person name="Adriaenssens E.M."/>
            <person name="Foster-Nyarko E."/>
            <person name="Jarju S."/>
            <person name="Secka A."/>
            <person name="Antonio M."/>
            <person name="Oren A."/>
            <person name="Chaudhuri R.R."/>
            <person name="La Ragione R."/>
            <person name="Hildebrand F."/>
            <person name="Pallen M.J."/>
        </authorList>
    </citation>
    <scope>NUCLEOTIDE SEQUENCE</scope>
    <source>
        <strain evidence="6">B1-15692</strain>
    </source>
</reference>
<dbReference type="Pfam" id="PF01783">
    <property type="entry name" value="Ribosomal_L32p"/>
    <property type="match status" value="1"/>
</dbReference>
<dbReference type="InterPro" id="IPR002677">
    <property type="entry name" value="Ribosomal_bL32"/>
</dbReference>
<evidence type="ECO:0000313" key="6">
    <source>
        <dbReference type="EMBL" id="MBO8467671.1"/>
    </source>
</evidence>